<dbReference type="InterPro" id="IPR027417">
    <property type="entry name" value="P-loop_NTPase"/>
</dbReference>
<dbReference type="NCBIfam" id="NF040713">
    <property type="entry name" value="ZapE"/>
    <property type="match status" value="1"/>
</dbReference>
<dbReference type="Pfam" id="PF08450">
    <property type="entry name" value="SGL"/>
    <property type="match status" value="1"/>
</dbReference>
<dbReference type="GO" id="GO:0006515">
    <property type="term" value="P:protein quality control for misfolded or incompletely synthesized proteins"/>
    <property type="evidence" value="ECO:0007669"/>
    <property type="project" value="TreeGrafter"/>
</dbReference>
<dbReference type="Pfam" id="PF03969">
    <property type="entry name" value="AFG1_ATPase"/>
    <property type="match status" value="1"/>
</dbReference>
<keyword evidence="7" id="KW-1185">Reference proteome</keyword>
<organism evidence="6 7">
    <name type="scientific">Lepraria neglecta</name>
    <dbReference type="NCBI Taxonomy" id="209136"/>
    <lineage>
        <taxon>Eukaryota</taxon>
        <taxon>Fungi</taxon>
        <taxon>Dikarya</taxon>
        <taxon>Ascomycota</taxon>
        <taxon>Pezizomycotina</taxon>
        <taxon>Lecanoromycetes</taxon>
        <taxon>OSLEUM clade</taxon>
        <taxon>Lecanoromycetidae</taxon>
        <taxon>Lecanorales</taxon>
        <taxon>Lecanorineae</taxon>
        <taxon>Stereocaulaceae</taxon>
        <taxon>Lepraria</taxon>
    </lineage>
</organism>
<evidence type="ECO:0000256" key="2">
    <source>
        <dbReference type="ARBA" id="ARBA00022741"/>
    </source>
</evidence>
<dbReference type="InterPro" id="IPR005654">
    <property type="entry name" value="ATPase_AFG1-like"/>
</dbReference>
<evidence type="ECO:0000256" key="3">
    <source>
        <dbReference type="ARBA" id="ARBA00022840"/>
    </source>
</evidence>
<dbReference type="PANTHER" id="PTHR12169">
    <property type="entry name" value="ATPASE N2B"/>
    <property type="match status" value="1"/>
</dbReference>
<dbReference type="FunFam" id="3.40.50.300:FF:001493">
    <property type="entry name" value="Mitochondrial ATPase (Afg1), putative"/>
    <property type="match status" value="1"/>
</dbReference>
<dbReference type="SUPFAM" id="SSF63829">
    <property type="entry name" value="Calcium-dependent phosphotriesterase"/>
    <property type="match status" value="1"/>
</dbReference>
<dbReference type="GO" id="GO:0005524">
    <property type="term" value="F:ATP binding"/>
    <property type="evidence" value="ECO:0007669"/>
    <property type="project" value="UniProtKB-KW"/>
</dbReference>
<dbReference type="SUPFAM" id="SSF52540">
    <property type="entry name" value="P-loop containing nucleoside triphosphate hydrolases"/>
    <property type="match status" value="1"/>
</dbReference>
<reference evidence="6" key="1">
    <citation type="submission" date="2022-11" db="EMBL/GenBank/DDBJ databases">
        <title>Chromosomal genome sequence assembly and mating type (MAT) locus characterization of the leprose asexual lichenized fungus Lepraria neglecta (Nyl.) Erichsen.</title>
        <authorList>
            <person name="Allen J.L."/>
            <person name="Pfeffer B."/>
        </authorList>
    </citation>
    <scope>NUCLEOTIDE SEQUENCE</scope>
    <source>
        <strain evidence="6">Allen 5258</strain>
    </source>
</reference>
<protein>
    <recommendedName>
        <fullName evidence="5">SMP-30/Gluconolactonase/LRE-like region domain-containing protein</fullName>
    </recommendedName>
</protein>
<dbReference type="Gene3D" id="2.120.10.30">
    <property type="entry name" value="TolB, C-terminal domain"/>
    <property type="match status" value="1"/>
</dbReference>
<dbReference type="Gene3D" id="3.40.50.300">
    <property type="entry name" value="P-loop containing nucleotide triphosphate hydrolases"/>
    <property type="match status" value="1"/>
</dbReference>
<name>A0AAD9ZHP9_9LECA</name>
<dbReference type="PANTHER" id="PTHR12169:SF6">
    <property type="entry name" value="AFG1-LIKE ATPASE"/>
    <property type="match status" value="1"/>
</dbReference>
<feature type="region of interest" description="Disordered" evidence="4">
    <location>
        <begin position="559"/>
        <end position="582"/>
    </location>
</feature>
<dbReference type="GO" id="GO:0016887">
    <property type="term" value="F:ATP hydrolysis activity"/>
    <property type="evidence" value="ECO:0007669"/>
    <property type="project" value="InterPro"/>
</dbReference>
<dbReference type="AlphaFoldDB" id="A0AAD9ZHP9"/>
<evidence type="ECO:0000313" key="7">
    <source>
        <dbReference type="Proteomes" id="UP001276659"/>
    </source>
</evidence>
<dbReference type="GO" id="GO:0005739">
    <property type="term" value="C:mitochondrion"/>
    <property type="evidence" value="ECO:0007669"/>
    <property type="project" value="TreeGrafter"/>
</dbReference>
<evidence type="ECO:0000256" key="4">
    <source>
        <dbReference type="SAM" id="MobiDB-lite"/>
    </source>
</evidence>
<evidence type="ECO:0000313" key="6">
    <source>
        <dbReference type="EMBL" id="KAK3176844.1"/>
    </source>
</evidence>
<comment type="caution">
    <text evidence="6">The sequence shown here is derived from an EMBL/GenBank/DDBJ whole genome shotgun (WGS) entry which is preliminary data.</text>
</comment>
<dbReference type="Proteomes" id="UP001276659">
    <property type="component" value="Unassembled WGS sequence"/>
</dbReference>
<evidence type="ECO:0000259" key="5">
    <source>
        <dbReference type="Pfam" id="PF08450"/>
    </source>
</evidence>
<gene>
    <name evidence="6" type="ORF">OEA41_008169</name>
</gene>
<proteinExistence type="inferred from homology"/>
<dbReference type="EMBL" id="JASNWA010000004">
    <property type="protein sequence ID" value="KAK3176844.1"/>
    <property type="molecule type" value="Genomic_DNA"/>
</dbReference>
<dbReference type="InterPro" id="IPR013658">
    <property type="entry name" value="SGL"/>
</dbReference>
<keyword evidence="3" id="KW-0067">ATP-binding</keyword>
<feature type="domain" description="SMP-30/Gluconolactonase/LRE-like region" evidence="5">
    <location>
        <begin position="709"/>
        <end position="912"/>
    </location>
</feature>
<evidence type="ECO:0000256" key="1">
    <source>
        <dbReference type="ARBA" id="ARBA00010322"/>
    </source>
</evidence>
<comment type="similarity">
    <text evidence="1">Belongs to the AFG1 ATPase family.</text>
</comment>
<sequence>MPPSVRFLALRHALNELRAPAGSRFSVTLCSKCLRTFGSDAKVKGYNDHVARRRPASREPHWTSWPGLRPVRDLATVQHSNPDMRGPLDEYDERVHSRQLRDDDHQRGIVQSLQDLHDMLKDYHAPKVVHPTIESLKPPPRSLFGFLFHRKPARRRTQLPANLPKGLYMYGDVGSGKTMLMDMFYDTLPHNITSKTRIHFHNFMQDVHKRLHAMKMEHGSDLDAIQYVAADIAEKGSVLCFDEFQCTDVADAMILRSLLEALMSHGVVLVTTSNRHPNDLYKNGIQRESFVPCINLLKTSLRVLNLDSTTDYRKIPRPPSGVYHHPLDKAAVTHADNWFRFFGDYENDPPHTATHQVWGRDIEVPKASGDAAMFSFDELIGKATGAADYIELCRTYHGFVITGVPGMTYRERDLARRFITFIDAVYDSRAKLVLTTAVPLFQLFMSHEEIDNALEDGRKSGSVKHAEDHEGVDDVMRQMMDDLGMSMSMLKNSSMFTGDEERFAFSRALSRLSEMGSQEWVERGLGMEHRGGLGEREGWQRGYPQACYVILALNQCPPLEANKPRKQRPASQKREQLFGGNRNLQHINRQSGALWQSSLVSPTAPQPKPFLIYHDSFLSVLGLNPTLQCLIEDNRAPFFHEAGIFHPPTNTLFVTSNQLEDPSPDAVTTRNKTIVITKIEFFSPTDFTRDKVRCPERNYMANGGTNYRDGLILCAQGSLREPSGLIYMEAKRPHKTTTLLNNYHSRPFNSPNDVIVHSDGSIWFTDPIYGYEQGFRPKPQLPQLVYRFDSSTGDIRVVADGFGRPNGLCFSPDENTIYITDTDLIHGDGSTDYRRAATIYAYSVLWEHDAPYLTNRRVFAYADTGAPDGIKCDVFGNVYAGCGDGINVWNSGGMLIGKVQIEGGCANFCFGRNGEMWCFGEHKLWRVKLSDESRGALLGI</sequence>
<accession>A0AAD9ZHP9</accession>
<dbReference type="InterPro" id="IPR011042">
    <property type="entry name" value="6-blade_b-propeller_TolB-like"/>
</dbReference>
<keyword evidence="2" id="KW-0547">Nucleotide-binding</keyword>